<evidence type="ECO:0000256" key="1">
    <source>
        <dbReference type="SAM" id="SignalP"/>
    </source>
</evidence>
<protein>
    <submittedName>
        <fullName evidence="3">Thioredoxin-like protein</fullName>
    </submittedName>
</protein>
<dbReference type="Proteomes" id="UP000245489">
    <property type="component" value="Unassembled WGS sequence"/>
</dbReference>
<comment type="caution">
    <text evidence="3">The sequence shown here is derived from an EMBL/GenBank/DDBJ whole genome shotgun (WGS) entry which is preliminary data.</text>
</comment>
<accession>A0A316E9A4</accession>
<feature type="signal peptide" evidence="1">
    <location>
        <begin position="1"/>
        <end position="19"/>
    </location>
</feature>
<dbReference type="Pfam" id="PF13899">
    <property type="entry name" value="Thioredoxin_7"/>
    <property type="match status" value="1"/>
</dbReference>
<proteinExistence type="predicted"/>
<keyword evidence="1" id="KW-0732">Signal</keyword>
<dbReference type="OrthoDB" id="922811at2"/>
<sequence>MKKIILTPLLFLTFITSFAQKGTSFLQGGNLRTVFDVAKVQNKPVFLEVYAQTCHVCNAFKPTFDLPQVGNFYNQNFISYKLDIMTPEGQAFLNKQGIWIQSTPTLLFFDKDVKLMHISILGENNNTPQALIDAGTKALNPKQRTSAYKASFLAGNRENNFLIDFAMISRLLKDTVNNIAAMNAYAKKIPKSQYTNNTSFLVLQKIIMDDENDIFKNMMANLKEFNSKYDKTLVKQTAENIIMYSLYSARGMKYSSNKVLKVRENLAKLGVNTKSIDGRVWREESSAYFRENKPEKAIAILSTLIDAKTEKASYKFLSDWVRTRTSDKAAIAKANLWLAKSK</sequence>
<dbReference type="InterPro" id="IPR013766">
    <property type="entry name" value="Thioredoxin_domain"/>
</dbReference>
<name>A0A316E9A4_9BACT</name>
<keyword evidence="4" id="KW-1185">Reference proteome</keyword>
<feature type="domain" description="Thioredoxin" evidence="2">
    <location>
        <begin position="9"/>
        <end position="140"/>
    </location>
</feature>
<dbReference type="RefSeq" id="WP_109742649.1">
    <property type="nucleotide sequence ID" value="NZ_QGGO01000008.1"/>
</dbReference>
<dbReference type="Gene3D" id="3.40.30.10">
    <property type="entry name" value="Glutaredoxin"/>
    <property type="match status" value="1"/>
</dbReference>
<evidence type="ECO:0000259" key="2">
    <source>
        <dbReference type="PROSITE" id="PS51352"/>
    </source>
</evidence>
<evidence type="ECO:0000313" key="3">
    <source>
        <dbReference type="EMBL" id="PWK27080.1"/>
    </source>
</evidence>
<dbReference type="InterPro" id="IPR036249">
    <property type="entry name" value="Thioredoxin-like_sf"/>
</dbReference>
<dbReference type="PROSITE" id="PS51352">
    <property type="entry name" value="THIOREDOXIN_2"/>
    <property type="match status" value="1"/>
</dbReference>
<dbReference type="EMBL" id="QGGO01000008">
    <property type="protein sequence ID" value="PWK27080.1"/>
    <property type="molecule type" value="Genomic_DNA"/>
</dbReference>
<organism evidence="3 4">
    <name type="scientific">Arcicella aurantiaca</name>
    <dbReference type="NCBI Taxonomy" id="591202"/>
    <lineage>
        <taxon>Bacteria</taxon>
        <taxon>Pseudomonadati</taxon>
        <taxon>Bacteroidota</taxon>
        <taxon>Cytophagia</taxon>
        <taxon>Cytophagales</taxon>
        <taxon>Flectobacillaceae</taxon>
        <taxon>Arcicella</taxon>
    </lineage>
</organism>
<reference evidence="3 4" key="1">
    <citation type="submission" date="2018-05" db="EMBL/GenBank/DDBJ databases">
        <title>Genomic Encyclopedia of Archaeal and Bacterial Type Strains, Phase II (KMG-II): from individual species to whole genera.</title>
        <authorList>
            <person name="Goeker M."/>
        </authorList>
    </citation>
    <scope>NUCLEOTIDE SEQUENCE [LARGE SCALE GENOMIC DNA]</scope>
    <source>
        <strain evidence="3 4">DSM 22214</strain>
    </source>
</reference>
<dbReference type="SUPFAM" id="SSF52833">
    <property type="entry name" value="Thioredoxin-like"/>
    <property type="match status" value="1"/>
</dbReference>
<dbReference type="AlphaFoldDB" id="A0A316E9A4"/>
<gene>
    <name evidence="3" type="ORF">LV89_01894</name>
</gene>
<feature type="chain" id="PRO_5016317968" evidence="1">
    <location>
        <begin position="20"/>
        <end position="342"/>
    </location>
</feature>
<evidence type="ECO:0000313" key="4">
    <source>
        <dbReference type="Proteomes" id="UP000245489"/>
    </source>
</evidence>